<evidence type="ECO:0000256" key="6">
    <source>
        <dbReference type="ARBA" id="ARBA00023170"/>
    </source>
</evidence>
<evidence type="ECO:0000259" key="9">
    <source>
        <dbReference type="PROSITE" id="PS50262"/>
    </source>
</evidence>
<proteinExistence type="predicted"/>
<keyword evidence="7" id="KW-0807">Transducer</keyword>
<keyword evidence="11" id="KW-1185">Reference proteome</keyword>
<dbReference type="InterPro" id="IPR000276">
    <property type="entry name" value="GPCR_Rhodpsn"/>
</dbReference>
<accession>A0A8C9TVZ3</accession>
<dbReference type="InterPro" id="IPR050125">
    <property type="entry name" value="GPCR_opsins"/>
</dbReference>
<dbReference type="SUPFAM" id="SSF81321">
    <property type="entry name" value="Family A G protein-coupled receptor-like"/>
    <property type="match status" value="1"/>
</dbReference>
<dbReference type="GO" id="GO:0004930">
    <property type="term" value="F:G protein-coupled receptor activity"/>
    <property type="evidence" value="ECO:0007669"/>
    <property type="project" value="UniProtKB-KW"/>
</dbReference>
<feature type="domain" description="G-protein coupled receptors family 1 profile" evidence="9">
    <location>
        <begin position="179"/>
        <end position="300"/>
    </location>
</feature>
<dbReference type="OrthoDB" id="5564849at2759"/>
<dbReference type="GO" id="GO:0007602">
    <property type="term" value="P:phototransduction"/>
    <property type="evidence" value="ECO:0007669"/>
    <property type="project" value="Ensembl"/>
</dbReference>
<protein>
    <submittedName>
        <fullName evidence="10">Opsin 8, group member c</fullName>
    </submittedName>
</protein>
<name>A0A8C9TVZ3_SCLFO</name>
<reference evidence="10 11" key="1">
    <citation type="submission" date="2019-04" db="EMBL/GenBank/DDBJ databases">
        <authorList>
            <consortium name="Wellcome Sanger Institute Data Sharing"/>
        </authorList>
    </citation>
    <scope>NUCLEOTIDE SEQUENCE [LARGE SCALE GENOMIC DNA]</scope>
</reference>
<feature type="transmembrane region" description="Helical" evidence="8">
    <location>
        <begin position="282"/>
        <end position="303"/>
    </location>
</feature>
<evidence type="ECO:0000256" key="8">
    <source>
        <dbReference type="SAM" id="Phobius"/>
    </source>
</evidence>
<reference evidence="10" key="3">
    <citation type="submission" date="2025-09" db="UniProtKB">
        <authorList>
            <consortium name="Ensembl"/>
        </authorList>
    </citation>
    <scope>IDENTIFICATION</scope>
</reference>
<dbReference type="PRINTS" id="PR00237">
    <property type="entry name" value="GPCRRHODOPSN"/>
</dbReference>
<evidence type="ECO:0000256" key="4">
    <source>
        <dbReference type="ARBA" id="ARBA00023040"/>
    </source>
</evidence>
<keyword evidence="4" id="KW-0297">G-protein coupled receptor</keyword>
<dbReference type="GO" id="GO:0016020">
    <property type="term" value="C:membrane"/>
    <property type="evidence" value="ECO:0007669"/>
    <property type="project" value="UniProtKB-SubCell"/>
</dbReference>
<feature type="transmembrane region" description="Helical" evidence="8">
    <location>
        <begin position="193"/>
        <end position="213"/>
    </location>
</feature>
<organism evidence="10 11">
    <name type="scientific">Scleropages formosus</name>
    <name type="common">Asian bonytongue</name>
    <name type="synonym">Osteoglossum formosum</name>
    <dbReference type="NCBI Taxonomy" id="113540"/>
    <lineage>
        <taxon>Eukaryota</taxon>
        <taxon>Metazoa</taxon>
        <taxon>Chordata</taxon>
        <taxon>Craniata</taxon>
        <taxon>Vertebrata</taxon>
        <taxon>Euteleostomi</taxon>
        <taxon>Actinopterygii</taxon>
        <taxon>Neopterygii</taxon>
        <taxon>Teleostei</taxon>
        <taxon>Osteoglossocephala</taxon>
        <taxon>Osteoglossomorpha</taxon>
        <taxon>Osteoglossiformes</taxon>
        <taxon>Osteoglossidae</taxon>
        <taxon>Scleropages</taxon>
    </lineage>
</organism>
<sequence length="369" mass="40708">GKEKKKLPGQAKKIGGGGASVVCGLRTHGERTRSSRGRALGLGPEALGSWGSAVALRLAPCSVPPLRTLLEDEVPLAPSLLAHPLRASPSRALPSLPHGAQLYRSRSPRWELLCFHLQTQPRCRLQQHPFTTGRRVAVWLEGPAVHVLCCATRLIAAARSCFPLFGWGEYVPELYGLSCTVAWKRYRTSVENAAYVICSFACSTLIPVLLIIVSQCRILHAVDKLSCLLTTECICTHLRNAEKHLPVMFFCISLGFIIAWASYMVVSFIFHRDHWNLVSGGFVFPVLFAKSSHIYNPFIYLYFNKAFRQELQGLLTCVRFGWVPNCVRAHSSARNQAPLAIEIQLQEQGPWAVPRAAAFHSLAGGLKSG</sequence>
<dbReference type="Proteomes" id="UP000694397">
    <property type="component" value="Chromosome 1"/>
</dbReference>
<dbReference type="AlphaFoldDB" id="A0A8C9TVZ3"/>
<dbReference type="Ensembl" id="ENSSFOT00015052207.1">
    <property type="protein sequence ID" value="ENSSFOP00015057764.1"/>
    <property type="gene ID" value="ENSSFOG00015026570.1"/>
</dbReference>
<dbReference type="InterPro" id="IPR017452">
    <property type="entry name" value="GPCR_Rhodpsn_7TM"/>
</dbReference>
<evidence type="ECO:0000313" key="11">
    <source>
        <dbReference type="Proteomes" id="UP000694397"/>
    </source>
</evidence>
<evidence type="ECO:0000256" key="7">
    <source>
        <dbReference type="ARBA" id="ARBA00023224"/>
    </source>
</evidence>
<keyword evidence="5 8" id="KW-0472">Membrane</keyword>
<evidence type="ECO:0000256" key="1">
    <source>
        <dbReference type="ARBA" id="ARBA00004141"/>
    </source>
</evidence>
<dbReference type="Gene3D" id="1.20.1070.10">
    <property type="entry name" value="Rhodopsin 7-helix transmembrane proteins"/>
    <property type="match status" value="1"/>
</dbReference>
<dbReference type="PANTHER" id="PTHR24240">
    <property type="entry name" value="OPSIN"/>
    <property type="match status" value="1"/>
</dbReference>
<keyword evidence="6" id="KW-0675">Receptor</keyword>
<dbReference type="Pfam" id="PF00001">
    <property type="entry name" value="7tm_1"/>
    <property type="match status" value="1"/>
</dbReference>
<evidence type="ECO:0000313" key="10">
    <source>
        <dbReference type="Ensembl" id="ENSSFOP00015057764.1"/>
    </source>
</evidence>
<evidence type="ECO:0000256" key="2">
    <source>
        <dbReference type="ARBA" id="ARBA00022692"/>
    </source>
</evidence>
<dbReference type="GeneTree" id="ENSGT01120000271854"/>
<dbReference type="PROSITE" id="PS50262">
    <property type="entry name" value="G_PROTEIN_RECEP_F1_2"/>
    <property type="match status" value="1"/>
</dbReference>
<evidence type="ECO:0000256" key="3">
    <source>
        <dbReference type="ARBA" id="ARBA00022989"/>
    </source>
</evidence>
<comment type="subcellular location">
    <subcellularLocation>
        <location evidence="1">Membrane</location>
        <topology evidence="1">Multi-pass membrane protein</topology>
    </subcellularLocation>
</comment>
<feature type="transmembrane region" description="Helical" evidence="8">
    <location>
        <begin position="247"/>
        <end position="270"/>
    </location>
</feature>
<keyword evidence="2 8" id="KW-0812">Transmembrane</keyword>
<reference evidence="10" key="2">
    <citation type="submission" date="2025-08" db="UniProtKB">
        <authorList>
            <consortium name="Ensembl"/>
        </authorList>
    </citation>
    <scope>IDENTIFICATION</scope>
</reference>
<evidence type="ECO:0000256" key="5">
    <source>
        <dbReference type="ARBA" id="ARBA00023136"/>
    </source>
</evidence>
<keyword evidence="3 8" id="KW-1133">Transmembrane helix</keyword>